<feature type="region of interest" description="Disordered" evidence="12">
    <location>
        <begin position="37"/>
        <end position="60"/>
    </location>
</feature>
<keyword evidence="6 11" id="KW-0798">TonB box</keyword>
<proteinExistence type="inferred from homology"/>
<evidence type="ECO:0000256" key="4">
    <source>
        <dbReference type="ARBA" id="ARBA00022452"/>
    </source>
</evidence>
<keyword evidence="4 10" id="KW-1134">Transmembrane beta strand</keyword>
<dbReference type="InterPro" id="IPR039426">
    <property type="entry name" value="TonB-dep_rcpt-like"/>
</dbReference>
<dbReference type="PANTHER" id="PTHR32552:SF82">
    <property type="entry name" value="FCUA PROTEIN"/>
    <property type="match status" value="1"/>
</dbReference>
<organism evidence="16 17">
    <name type="scientific">Dyella jejuensis</name>
    <dbReference type="NCBI Taxonomy" id="1432009"/>
    <lineage>
        <taxon>Bacteria</taxon>
        <taxon>Pseudomonadati</taxon>
        <taxon>Pseudomonadota</taxon>
        <taxon>Gammaproteobacteria</taxon>
        <taxon>Lysobacterales</taxon>
        <taxon>Rhodanobacteraceae</taxon>
        <taxon>Dyella</taxon>
    </lineage>
</organism>
<comment type="subcellular location">
    <subcellularLocation>
        <location evidence="1 10">Cell outer membrane</location>
        <topology evidence="1 10">Multi-pass membrane protein</topology>
    </subcellularLocation>
</comment>
<dbReference type="NCBIfam" id="TIGR01783">
    <property type="entry name" value="TonB-siderophor"/>
    <property type="match status" value="1"/>
</dbReference>
<dbReference type="InterPro" id="IPR036942">
    <property type="entry name" value="Beta-barrel_TonB_sf"/>
</dbReference>
<protein>
    <submittedName>
        <fullName evidence="16">TonB-dependent siderophore receptor</fullName>
    </submittedName>
</protein>
<feature type="signal peptide" evidence="13">
    <location>
        <begin position="1"/>
        <end position="37"/>
    </location>
</feature>
<dbReference type="EMBL" id="JADIKJ010000010">
    <property type="protein sequence ID" value="MFK2900624.1"/>
    <property type="molecule type" value="Genomic_DNA"/>
</dbReference>
<dbReference type="PROSITE" id="PS52016">
    <property type="entry name" value="TONB_DEPENDENT_REC_3"/>
    <property type="match status" value="1"/>
</dbReference>
<dbReference type="RefSeq" id="WP_404547098.1">
    <property type="nucleotide sequence ID" value="NZ_JADIKJ010000010.1"/>
</dbReference>
<evidence type="ECO:0000256" key="1">
    <source>
        <dbReference type="ARBA" id="ARBA00004571"/>
    </source>
</evidence>
<evidence type="ECO:0000256" key="7">
    <source>
        <dbReference type="ARBA" id="ARBA00023136"/>
    </source>
</evidence>
<keyword evidence="8 16" id="KW-0675">Receptor</keyword>
<evidence type="ECO:0000256" key="9">
    <source>
        <dbReference type="ARBA" id="ARBA00023237"/>
    </source>
</evidence>
<evidence type="ECO:0000256" key="2">
    <source>
        <dbReference type="ARBA" id="ARBA00009810"/>
    </source>
</evidence>
<evidence type="ECO:0000256" key="3">
    <source>
        <dbReference type="ARBA" id="ARBA00022448"/>
    </source>
</evidence>
<comment type="similarity">
    <text evidence="2 10 11">Belongs to the TonB-dependent receptor family.</text>
</comment>
<dbReference type="InterPro" id="IPR012910">
    <property type="entry name" value="Plug_dom"/>
</dbReference>
<evidence type="ECO:0000256" key="12">
    <source>
        <dbReference type="SAM" id="MobiDB-lite"/>
    </source>
</evidence>
<keyword evidence="17" id="KW-1185">Reference proteome</keyword>
<dbReference type="Pfam" id="PF00593">
    <property type="entry name" value="TonB_dep_Rec_b-barrel"/>
    <property type="match status" value="1"/>
</dbReference>
<keyword evidence="3 10" id="KW-0813">Transport</keyword>
<keyword evidence="5 10" id="KW-0812">Transmembrane</keyword>
<dbReference type="Proteomes" id="UP001620461">
    <property type="component" value="Unassembled WGS sequence"/>
</dbReference>
<feature type="domain" description="TonB-dependent receptor plug" evidence="15">
    <location>
        <begin position="95"/>
        <end position="192"/>
    </location>
</feature>
<dbReference type="InterPro" id="IPR000531">
    <property type="entry name" value="Beta-barrel_TonB"/>
</dbReference>
<dbReference type="CDD" id="cd01347">
    <property type="entry name" value="ligand_gated_channel"/>
    <property type="match status" value="1"/>
</dbReference>
<evidence type="ECO:0000256" key="5">
    <source>
        <dbReference type="ARBA" id="ARBA00022692"/>
    </source>
</evidence>
<dbReference type="Gene3D" id="2.40.170.20">
    <property type="entry name" value="TonB-dependent receptor, beta-barrel domain"/>
    <property type="match status" value="1"/>
</dbReference>
<dbReference type="Gene3D" id="2.170.130.10">
    <property type="entry name" value="TonB-dependent receptor, plug domain"/>
    <property type="match status" value="1"/>
</dbReference>
<accession>A0ABW8JJG6</accession>
<evidence type="ECO:0000256" key="13">
    <source>
        <dbReference type="SAM" id="SignalP"/>
    </source>
</evidence>
<dbReference type="PANTHER" id="PTHR32552">
    <property type="entry name" value="FERRICHROME IRON RECEPTOR-RELATED"/>
    <property type="match status" value="1"/>
</dbReference>
<evidence type="ECO:0000256" key="10">
    <source>
        <dbReference type="PROSITE-ProRule" id="PRU01360"/>
    </source>
</evidence>
<sequence length="735" mass="78228">MRHSIHAAAPRRSHAHVRRAPLPWLLALALGCGAVHAQSSQPDDQSGTGQTNGSTAPNTPRTLQAVQVQGTATPNFGGGEIARQGNLGALGEQDLMNTPFSMTSYTEDYIANHQAYTIADVVANDPAVRVGDGFGNFAEVFVLRGFPLDGDDITFDGLYGIIPRQLVDADAIGRLDVLRGASAFLYGVSPGGSGIGGSINVEPKWALDTPLTRATVDYGSDSQAGAQLDFSRRFGPDDRYGIRVDLGGRDGDTAIDRESRHSNHQSIAFDYRGEKFRIKADISHQLQRIDDGRNVVYLSGDGVPKPPPASANYAQPWSYSSLEDTYGVVRAEYDFLPDLTGYITAGADHSNETGEYWSPTVDGSGNGSAYRLGVPYQNDAQTGEAGLNAHLVTGAVTHKINLSVSALNQKKTVSYTFSSTFPADLYNYVPIPYPPTILDGGVPVVTGRTKLHSLALSDTLGFADDQVLLTVGARQQSLQTLGYAYGTGAETSDYRKSATSPVIGLVVKLNPNFSLFANSIQGLSQGPEAPIGAINVGQVFPPYRSRQLETGIKYDQGGFGSTFSLFQIKQPNGITSGTPAVFSIAGEQRNRGAEWSIYGEPVHGLKLIGGASYIDAKLTQTQDGADNGNTAVGVPKWQYNAGLEWAVPHVDGLGLDLGLTRTAAQYADVANTLRIPAWTRVDAGIDYATTIDTRAVTFRAAVLNLANSNYWASALGGYLTEGAARTVKLSASVDF</sequence>
<keyword evidence="13" id="KW-0732">Signal</keyword>
<dbReference type="PROSITE" id="PS51257">
    <property type="entry name" value="PROKAR_LIPOPROTEIN"/>
    <property type="match status" value="1"/>
</dbReference>
<feature type="domain" description="TonB-dependent receptor-like beta-barrel" evidence="14">
    <location>
        <begin position="302"/>
        <end position="705"/>
    </location>
</feature>
<keyword evidence="9 10" id="KW-0998">Cell outer membrane</keyword>
<dbReference type="SUPFAM" id="SSF56935">
    <property type="entry name" value="Porins"/>
    <property type="match status" value="1"/>
</dbReference>
<evidence type="ECO:0000313" key="16">
    <source>
        <dbReference type="EMBL" id="MFK2900624.1"/>
    </source>
</evidence>
<evidence type="ECO:0000259" key="15">
    <source>
        <dbReference type="Pfam" id="PF07715"/>
    </source>
</evidence>
<dbReference type="Pfam" id="PF07715">
    <property type="entry name" value="Plug"/>
    <property type="match status" value="1"/>
</dbReference>
<dbReference type="InterPro" id="IPR010105">
    <property type="entry name" value="TonB_sidphr_rcpt"/>
</dbReference>
<evidence type="ECO:0000256" key="6">
    <source>
        <dbReference type="ARBA" id="ARBA00023077"/>
    </source>
</evidence>
<evidence type="ECO:0000256" key="11">
    <source>
        <dbReference type="RuleBase" id="RU003357"/>
    </source>
</evidence>
<feature type="chain" id="PRO_5046284053" evidence="13">
    <location>
        <begin position="38"/>
        <end position="735"/>
    </location>
</feature>
<reference evidence="16 17" key="1">
    <citation type="submission" date="2020-10" db="EMBL/GenBank/DDBJ databases">
        <title>Phylogeny of dyella-like bacteria.</title>
        <authorList>
            <person name="Fu J."/>
        </authorList>
    </citation>
    <scope>NUCLEOTIDE SEQUENCE [LARGE SCALE GENOMIC DNA]</scope>
    <source>
        <strain evidence="16 17">JP1</strain>
    </source>
</reference>
<comment type="caution">
    <text evidence="16">The sequence shown here is derived from an EMBL/GenBank/DDBJ whole genome shotgun (WGS) entry which is preliminary data.</text>
</comment>
<evidence type="ECO:0000256" key="8">
    <source>
        <dbReference type="ARBA" id="ARBA00023170"/>
    </source>
</evidence>
<name>A0ABW8JJG6_9GAMM</name>
<evidence type="ECO:0000259" key="14">
    <source>
        <dbReference type="Pfam" id="PF00593"/>
    </source>
</evidence>
<keyword evidence="7 10" id="KW-0472">Membrane</keyword>
<dbReference type="InterPro" id="IPR037066">
    <property type="entry name" value="Plug_dom_sf"/>
</dbReference>
<gene>
    <name evidence="16" type="ORF">ISP15_09775</name>
</gene>
<evidence type="ECO:0000313" key="17">
    <source>
        <dbReference type="Proteomes" id="UP001620461"/>
    </source>
</evidence>